<organism evidence="1 2">
    <name type="scientific">Coniosporium uncinatum</name>
    <dbReference type="NCBI Taxonomy" id="93489"/>
    <lineage>
        <taxon>Eukaryota</taxon>
        <taxon>Fungi</taxon>
        <taxon>Dikarya</taxon>
        <taxon>Ascomycota</taxon>
        <taxon>Pezizomycotina</taxon>
        <taxon>Dothideomycetes</taxon>
        <taxon>Dothideomycetes incertae sedis</taxon>
        <taxon>Coniosporium</taxon>
    </lineage>
</organism>
<gene>
    <name evidence="1" type="ORF">LTS18_006859</name>
</gene>
<name>A0ACC3DQ13_9PEZI</name>
<dbReference type="Proteomes" id="UP001186974">
    <property type="component" value="Unassembled WGS sequence"/>
</dbReference>
<comment type="caution">
    <text evidence="1">The sequence shown here is derived from an EMBL/GenBank/DDBJ whole genome shotgun (WGS) entry which is preliminary data.</text>
</comment>
<accession>A0ACC3DQ13</accession>
<dbReference type="EMBL" id="JAWDJW010001685">
    <property type="protein sequence ID" value="KAK3078696.1"/>
    <property type="molecule type" value="Genomic_DNA"/>
</dbReference>
<keyword evidence="2" id="KW-1185">Reference proteome</keyword>
<protein>
    <submittedName>
        <fullName evidence="1">Uncharacterized protein</fullName>
    </submittedName>
</protein>
<evidence type="ECO:0000313" key="1">
    <source>
        <dbReference type="EMBL" id="KAK3078696.1"/>
    </source>
</evidence>
<sequence>MTTMQISVFRDSPVHSFGRALRSECLPPSIVPNETTCAIRADLFGGIDEASDTAKGVSLINKVVAQNEVGVSLMLLADSVGTSMVSTAYLASTYGIKTSCNSISRDCQLDAHNLTWNCSEQSFSGVMTKPVMLIHSNVTPTMTHLDQSSHAQRHLKRRTAHSNNVSLDWYAVINTKNAVSPTWRQNSEFATDDKKKNLFAVLNCRSEVYNITYQSFNGKFNVGSATPVDLTLIDAVLDPIFTEGNQYYSGFGTGLIYQAMLNASRTTTAFDDMVYVFANQASRIALASSAGISTPVLNIRDGTSSLVATVDKRPLYLLDIAIELYSVIALVQGIVAAWHMWKKPAAKEVQAKMTVMAMVDRAFWQELQMVRRGSVNAEKRVGVERMASGYELVVV</sequence>
<proteinExistence type="predicted"/>
<reference evidence="1" key="1">
    <citation type="submission" date="2024-09" db="EMBL/GenBank/DDBJ databases">
        <title>Black Yeasts Isolated from many extreme environments.</title>
        <authorList>
            <person name="Coleine C."/>
            <person name="Stajich J.E."/>
            <person name="Selbmann L."/>
        </authorList>
    </citation>
    <scope>NUCLEOTIDE SEQUENCE</scope>
    <source>
        <strain evidence="1">CCFEE 5737</strain>
    </source>
</reference>
<evidence type="ECO:0000313" key="2">
    <source>
        <dbReference type="Proteomes" id="UP001186974"/>
    </source>
</evidence>